<dbReference type="PANTHER" id="PTHR47506">
    <property type="entry name" value="TRANSCRIPTIONAL REGULATORY PROTEIN"/>
    <property type="match status" value="1"/>
</dbReference>
<dbReference type="KEGG" id="whj:H9Q79_07795"/>
<dbReference type="InterPro" id="IPR001647">
    <property type="entry name" value="HTH_TetR"/>
</dbReference>
<gene>
    <name evidence="6" type="ORF">H9Q79_07795</name>
</gene>
<feature type="DNA-binding region" description="H-T-H motif" evidence="4">
    <location>
        <begin position="32"/>
        <end position="51"/>
    </location>
</feature>
<dbReference type="Pfam" id="PF00440">
    <property type="entry name" value="TetR_N"/>
    <property type="match status" value="1"/>
</dbReference>
<keyword evidence="7" id="KW-1185">Reference proteome</keyword>
<proteinExistence type="predicted"/>
<keyword evidence="1" id="KW-0805">Transcription regulation</keyword>
<sequence>MSRNKYPEETVKRILDVAQRLFLEKGYENTSIQDIIDGLGGLSKGAVYHHFRSKEDIFNAVGDRYNERVVEELREVRDDKTLSGYGKLKKMFQLSLATADRDVMFTVAPDMIDNPRLLAIQMREIFSEVAPKYIFPVIKQGIRDGSIVTEYPRELSEVIVLLANIWLNPLVIRADLSEMEGRVRFFNELLCGMGLDLLDDEMLESYIRYCRLSRKETP</sequence>
<keyword evidence="3" id="KW-0804">Transcription</keyword>
<dbReference type="RefSeq" id="WP_118647728.1">
    <property type="nucleotide sequence ID" value="NZ_CP060635.1"/>
</dbReference>
<dbReference type="AlphaFoldDB" id="A0A7G9GH79"/>
<evidence type="ECO:0000256" key="1">
    <source>
        <dbReference type="ARBA" id="ARBA00023015"/>
    </source>
</evidence>
<dbReference type="GO" id="GO:0003677">
    <property type="term" value="F:DNA binding"/>
    <property type="evidence" value="ECO:0007669"/>
    <property type="project" value="UniProtKB-UniRule"/>
</dbReference>
<dbReference type="PANTHER" id="PTHR47506:SF6">
    <property type="entry name" value="HTH-TYPE TRANSCRIPTIONAL REPRESSOR NEMR"/>
    <property type="match status" value="1"/>
</dbReference>
<dbReference type="InterPro" id="IPR009057">
    <property type="entry name" value="Homeodomain-like_sf"/>
</dbReference>
<name>A0A7G9GH79_9FIRM</name>
<evidence type="ECO:0000256" key="2">
    <source>
        <dbReference type="ARBA" id="ARBA00023125"/>
    </source>
</evidence>
<feature type="domain" description="HTH tetR-type" evidence="5">
    <location>
        <begin position="8"/>
        <end position="69"/>
    </location>
</feature>
<reference evidence="6 7" key="1">
    <citation type="submission" date="2020-08" db="EMBL/GenBank/DDBJ databases">
        <authorList>
            <person name="Liu C."/>
            <person name="Sun Q."/>
        </authorList>
    </citation>
    <scope>NUCLEOTIDE SEQUENCE [LARGE SCALE GENOMIC DNA]</scope>
    <source>
        <strain evidence="6 7">NSJ-29</strain>
    </source>
</reference>
<evidence type="ECO:0000256" key="3">
    <source>
        <dbReference type="ARBA" id="ARBA00023163"/>
    </source>
</evidence>
<dbReference type="Proteomes" id="UP000515860">
    <property type="component" value="Chromosome"/>
</dbReference>
<dbReference type="EMBL" id="CP060635">
    <property type="protein sequence ID" value="QNM10161.1"/>
    <property type="molecule type" value="Genomic_DNA"/>
</dbReference>
<evidence type="ECO:0000259" key="5">
    <source>
        <dbReference type="PROSITE" id="PS50977"/>
    </source>
</evidence>
<accession>A0A7G9GH79</accession>
<dbReference type="SUPFAM" id="SSF46689">
    <property type="entry name" value="Homeodomain-like"/>
    <property type="match status" value="1"/>
</dbReference>
<evidence type="ECO:0000313" key="7">
    <source>
        <dbReference type="Proteomes" id="UP000515860"/>
    </source>
</evidence>
<dbReference type="Gene3D" id="1.10.357.10">
    <property type="entry name" value="Tetracycline Repressor, domain 2"/>
    <property type="match status" value="1"/>
</dbReference>
<protein>
    <submittedName>
        <fullName evidence="6">TetR/AcrR family transcriptional regulator</fullName>
    </submittedName>
</protein>
<organism evidence="6 7">
    <name type="scientific">Wansuia hejianensis</name>
    <dbReference type="NCBI Taxonomy" id="2763667"/>
    <lineage>
        <taxon>Bacteria</taxon>
        <taxon>Bacillati</taxon>
        <taxon>Bacillota</taxon>
        <taxon>Clostridia</taxon>
        <taxon>Lachnospirales</taxon>
        <taxon>Lachnospiraceae</taxon>
        <taxon>Wansuia</taxon>
    </lineage>
</organism>
<evidence type="ECO:0000256" key="4">
    <source>
        <dbReference type="PROSITE-ProRule" id="PRU00335"/>
    </source>
</evidence>
<keyword evidence="2 4" id="KW-0238">DNA-binding</keyword>
<evidence type="ECO:0000313" key="6">
    <source>
        <dbReference type="EMBL" id="QNM10161.1"/>
    </source>
</evidence>
<dbReference type="PROSITE" id="PS50977">
    <property type="entry name" value="HTH_TETR_2"/>
    <property type="match status" value="1"/>
</dbReference>